<dbReference type="AlphaFoldDB" id="A3ZVN2"/>
<proteinExistence type="predicted"/>
<organism evidence="2 3">
    <name type="scientific">Blastopirellula marina DSM 3645</name>
    <dbReference type="NCBI Taxonomy" id="314230"/>
    <lineage>
        <taxon>Bacteria</taxon>
        <taxon>Pseudomonadati</taxon>
        <taxon>Planctomycetota</taxon>
        <taxon>Planctomycetia</taxon>
        <taxon>Pirellulales</taxon>
        <taxon>Pirellulaceae</taxon>
        <taxon>Blastopirellula</taxon>
    </lineage>
</organism>
<reference evidence="2 3" key="1">
    <citation type="submission" date="2006-02" db="EMBL/GenBank/DDBJ databases">
        <authorList>
            <person name="Amann R."/>
            <person name="Ferriera S."/>
            <person name="Johnson J."/>
            <person name="Kravitz S."/>
            <person name="Halpern A."/>
            <person name="Remington K."/>
            <person name="Beeson K."/>
            <person name="Tran B."/>
            <person name="Rogers Y.-H."/>
            <person name="Friedman R."/>
            <person name="Venter J.C."/>
        </authorList>
    </citation>
    <scope>NUCLEOTIDE SEQUENCE [LARGE SCALE GENOMIC DNA]</scope>
    <source>
        <strain evidence="2 3">DSM 3645</strain>
    </source>
</reference>
<gene>
    <name evidence="2" type="ORF">DSM3645_02843</name>
</gene>
<dbReference type="EMBL" id="AANZ01000014">
    <property type="protein sequence ID" value="EAQ79378.1"/>
    <property type="molecule type" value="Genomic_DNA"/>
</dbReference>
<feature type="region of interest" description="Disordered" evidence="1">
    <location>
        <begin position="15"/>
        <end position="36"/>
    </location>
</feature>
<name>A3ZVN2_9BACT</name>
<protein>
    <submittedName>
        <fullName evidence="2">Uncharacterized protein</fullName>
    </submittedName>
</protein>
<sequence length="36" mass="3945">MLLLVAPFLGHPYGSTCSSPRKEKASPERSNTLIRS</sequence>
<dbReference type="Proteomes" id="UP000004358">
    <property type="component" value="Unassembled WGS sequence"/>
</dbReference>
<dbReference type="HOGENOM" id="CLU_3354863_0_0_0"/>
<evidence type="ECO:0000313" key="2">
    <source>
        <dbReference type="EMBL" id="EAQ79378.1"/>
    </source>
</evidence>
<comment type="caution">
    <text evidence="2">The sequence shown here is derived from an EMBL/GenBank/DDBJ whole genome shotgun (WGS) entry which is preliminary data.</text>
</comment>
<accession>A3ZVN2</accession>
<evidence type="ECO:0000256" key="1">
    <source>
        <dbReference type="SAM" id="MobiDB-lite"/>
    </source>
</evidence>
<evidence type="ECO:0000313" key="3">
    <source>
        <dbReference type="Proteomes" id="UP000004358"/>
    </source>
</evidence>